<reference evidence="5" key="1">
    <citation type="journal article" date="2017" name="Proc. Natl. Acad. Sci. U.S.A.">
        <title>Simulation of Deepwater Horizon oil plume reveals substrate specialization within a complex community of hydrocarbon-degraders.</title>
        <authorList>
            <person name="Hu P."/>
            <person name="Dubinsky E.A."/>
            <person name="Probst A.J."/>
            <person name="Wang J."/>
            <person name="Sieber C.M.K."/>
            <person name="Tom L.M."/>
            <person name="Gardinali P."/>
            <person name="Banfield J.F."/>
            <person name="Atlas R.M."/>
            <person name="Andersen G.L."/>
        </authorList>
    </citation>
    <scope>NUCLEOTIDE SEQUENCE [LARGE SCALE GENOMIC DNA]</scope>
</reference>
<keyword evidence="1 2" id="KW-0238">DNA-binding</keyword>
<dbReference type="AlphaFoldDB" id="A0A1Y5F5V8"/>
<dbReference type="InterPro" id="IPR009057">
    <property type="entry name" value="Homeodomain-like_sf"/>
</dbReference>
<dbReference type="GO" id="GO:0003677">
    <property type="term" value="F:DNA binding"/>
    <property type="evidence" value="ECO:0007669"/>
    <property type="project" value="UniProtKB-UniRule"/>
</dbReference>
<dbReference type="SUPFAM" id="SSF46689">
    <property type="entry name" value="Homeodomain-like"/>
    <property type="match status" value="1"/>
</dbReference>
<dbReference type="PRINTS" id="PR00455">
    <property type="entry name" value="HTHTETR"/>
</dbReference>
<dbReference type="EMBL" id="MAAO01000006">
    <property type="protein sequence ID" value="OUR96278.1"/>
    <property type="molecule type" value="Genomic_DNA"/>
</dbReference>
<feature type="domain" description="HTH tetR-type" evidence="3">
    <location>
        <begin position="14"/>
        <end position="74"/>
    </location>
</feature>
<evidence type="ECO:0000256" key="2">
    <source>
        <dbReference type="PROSITE-ProRule" id="PRU00335"/>
    </source>
</evidence>
<organism evidence="4 5">
    <name type="scientific">Halobacteriovorax marinus</name>
    <dbReference type="NCBI Taxonomy" id="97084"/>
    <lineage>
        <taxon>Bacteria</taxon>
        <taxon>Pseudomonadati</taxon>
        <taxon>Bdellovibrionota</taxon>
        <taxon>Bacteriovoracia</taxon>
        <taxon>Bacteriovoracales</taxon>
        <taxon>Halobacteriovoraceae</taxon>
        <taxon>Halobacteriovorax</taxon>
    </lineage>
</organism>
<proteinExistence type="predicted"/>
<dbReference type="PANTHER" id="PTHR43479:SF11">
    <property type="entry name" value="ACREF_ENVCD OPERON REPRESSOR-RELATED"/>
    <property type="match status" value="1"/>
</dbReference>
<dbReference type="InterPro" id="IPR050624">
    <property type="entry name" value="HTH-type_Tx_Regulator"/>
</dbReference>
<dbReference type="SUPFAM" id="SSF48498">
    <property type="entry name" value="Tetracyclin repressor-like, C-terminal domain"/>
    <property type="match status" value="1"/>
</dbReference>
<gene>
    <name evidence="4" type="ORF">A9Q84_07930</name>
</gene>
<dbReference type="Gene3D" id="1.10.357.10">
    <property type="entry name" value="Tetracycline Repressor, domain 2"/>
    <property type="match status" value="1"/>
</dbReference>
<sequence length="205" mass="23502">MTKQVLSHRDLKKAETRSHLVLMAHELFMKHGVSEIGMRKLAQVSGLGLGTYYNYFKTKDEIVFAISGELFSKAFKKKLKPKEGSSVDENLTAIVLGILKSLNKDSEIILQLVQIISNPNHYLDKSSEGRKFTEKFVESYSSMILDILPRESVRSDSSQVDFGRLCWHQLMIFIYMWFMDSSKGHKSTKVFIENTHKVLCYGIVK</sequence>
<name>A0A1Y5F5V8_9BACT</name>
<dbReference type="PROSITE" id="PS50977">
    <property type="entry name" value="HTH_TETR_2"/>
    <property type="match status" value="1"/>
</dbReference>
<evidence type="ECO:0000256" key="1">
    <source>
        <dbReference type="ARBA" id="ARBA00023125"/>
    </source>
</evidence>
<evidence type="ECO:0000259" key="3">
    <source>
        <dbReference type="PROSITE" id="PS50977"/>
    </source>
</evidence>
<comment type="caution">
    <text evidence="4">The sequence shown here is derived from an EMBL/GenBank/DDBJ whole genome shotgun (WGS) entry which is preliminary data.</text>
</comment>
<accession>A0A1Y5F5V8</accession>
<evidence type="ECO:0000313" key="5">
    <source>
        <dbReference type="Proteomes" id="UP000196531"/>
    </source>
</evidence>
<dbReference type="Pfam" id="PF00440">
    <property type="entry name" value="TetR_N"/>
    <property type="match status" value="1"/>
</dbReference>
<protein>
    <recommendedName>
        <fullName evidence="3">HTH tetR-type domain-containing protein</fullName>
    </recommendedName>
</protein>
<feature type="DNA-binding region" description="H-T-H motif" evidence="2">
    <location>
        <begin position="37"/>
        <end position="56"/>
    </location>
</feature>
<evidence type="ECO:0000313" key="4">
    <source>
        <dbReference type="EMBL" id="OUR96278.1"/>
    </source>
</evidence>
<dbReference type="Proteomes" id="UP000196531">
    <property type="component" value="Unassembled WGS sequence"/>
</dbReference>
<dbReference type="InterPro" id="IPR036271">
    <property type="entry name" value="Tet_transcr_reg_TetR-rel_C_sf"/>
</dbReference>
<dbReference type="PANTHER" id="PTHR43479">
    <property type="entry name" value="ACREF/ENVCD OPERON REPRESSOR-RELATED"/>
    <property type="match status" value="1"/>
</dbReference>
<dbReference type="InterPro" id="IPR001647">
    <property type="entry name" value="HTH_TetR"/>
</dbReference>